<dbReference type="Proteomes" id="UP001301769">
    <property type="component" value="Unassembled WGS sequence"/>
</dbReference>
<dbReference type="Pfam" id="PF01814">
    <property type="entry name" value="Hemerythrin"/>
    <property type="match status" value="1"/>
</dbReference>
<dbReference type="PANTHER" id="PTHR38048:SF2">
    <property type="entry name" value="HEMERYTHRIN-LIKE DOMAIN-CONTAINING PROTEIN"/>
    <property type="match status" value="1"/>
</dbReference>
<dbReference type="InterPro" id="IPR053206">
    <property type="entry name" value="Dimeric_xanthone_biosynth"/>
</dbReference>
<dbReference type="CDD" id="cd12108">
    <property type="entry name" value="Hr-like"/>
    <property type="match status" value="1"/>
</dbReference>
<evidence type="ECO:0000313" key="2">
    <source>
        <dbReference type="EMBL" id="KAK4214953.1"/>
    </source>
</evidence>
<reference evidence="2" key="1">
    <citation type="journal article" date="2023" name="Mol. Phylogenet. Evol.">
        <title>Genome-scale phylogeny and comparative genomics of the fungal order Sordariales.</title>
        <authorList>
            <person name="Hensen N."/>
            <person name="Bonometti L."/>
            <person name="Westerberg I."/>
            <person name="Brannstrom I.O."/>
            <person name="Guillou S."/>
            <person name="Cros-Aarteil S."/>
            <person name="Calhoun S."/>
            <person name="Haridas S."/>
            <person name="Kuo A."/>
            <person name="Mondo S."/>
            <person name="Pangilinan J."/>
            <person name="Riley R."/>
            <person name="LaButti K."/>
            <person name="Andreopoulos B."/>
            <person name="Lipzen A."/>
            <person name="Chen C."/>
            <person name="Yan M."/>
            <person name="Daum C."/>
            <person name="Ng V."/>
            <person name="Clum A."/>
            <person name="Steindorff A."/>
            <person name="Ohm R.A."/>
            <person name="Martin F."/>
            <person name="Silar P."/>
            <person name="Natvig D.O."/>
            <person name="Lalanne C."/>
            <person name="Gautier V."/>
            <person name="Ament-Velasquez S.L."/>
            <person name="Kruys A."/>
            <person name="Hutchinson M.I."/>
            <person name="Powell A.J."/>
            <person name="Barry K."/>
            <person name="Miller A.N."/>
            <person name="Grigoriev I.V."/>
            <person name="Debuchy R."/>
            <person name="Gladieux P."/>
            <person name="Hiltunen Thoren M."/>
            <person name="Johannesson H."/>
        </authorList>
    </citation>
    <scope>NUCLEOTIDE SEQUENCE</scope>
    <source>
        <strain evidence="2">PSN293</strain>
    </source>
</reference>
<dbReference type="Gene3D" id="1.20.120.520">
    <property type="entry name" value="nmb1532 protein domain like"/>
    <property type="match status" value="1"/>
</dbReference>
<dbReference type="EMBL" id="MU858086">
    <property type="protein sequence ID" value="KAK4214953.1"/>
    <property type="molecule type" value="Genomic_DNA"/>
</dbReference>
<comment type="caution">
    <text evidence="2">The sequence shown here is derived from an EMBL/GenBank/DDBJ whole genome shotgun (WGS) entry which is preliminary data.</text>
</comment>
<feature type="domain" description="Hemerythrin-like" evidence="1">
    <location>
        <begin position="41"/>
        <end position="158"/>
    </location>
</feature>
<reference evidence="2" key="2">
    <citation type="submission" date="2023-05" db="EMBL/GenBank/DDBJ databases">
        <authorList>
            <consortium name="Lawrence Berkeley National Laboratory"/>
            <person name="Steindorff A."/>
            <person name="Hensen N."/>
            <person name="Bonometti L."/>
            <person name="Westerberg I."/>
            <person name="Brannstrom I.O."/>
            <person name="Guillou S."/>
            <person name="Cros-Aarteil S."/>
            <person name="Calhoun S."/>
            <person name="Haridas S."/>
            <person name="Kuo A."/>
            <person name="Mondo S."/>
            <person name="Pangilinan J."/>
            <person name="Riley R."/>
            <person name="Labutti K."/>
            <person name="Andreopoulos B."/>
            <person name="Lipzen A."/>
            <person name="Chen C."/>
            <person name="Yanf M."/>
            <person name="Daum C."/>
            <person name="Ng V."/>
            <person name="Clum A."/>
            <person name="Ohm R."/>
            <person name="Martin F."/>
            <person name="Silar P."/>
            <person name="Natvig D."/>
            <person name="Lalanne C."/>
            <person name="Gautier V."/>
            <person name="Ament-Velasquez S.L."/>
            <person name="Kruys A."/>
            <person name="Hutchinson M.I."/>
            <person name="Powell A.J."/>
            <person name="Barry K."/>
            <person name="Miller A.N."/>
            <person name="Grigoriev I.V."/>
            <person name="Debuchy R."/>
            <person name="Gladieux P."/>
            <person name="Thoren M.H."/>
            <person name="Johannesson H."/>
        </authorList>
    </citation>
    <scope>NUCLEOTIDE SEQUENCE</scope>
    <source>
        <strain evidence="2">PSN293</strain>
    </source>
</reference>
<keyword evidence="3" id="KW-1185">Reference proteome</keyword>
<dbReference type="InterPro" id="IPR012312">
    <property type="entry name" value="Hemerythrin-like"/>
</dbReference>
<name>A0AAN6Y950_9PEZI</name>
<evidence type="ECO:0000259" key="1">
    <source>
        <dbReference type="Pfam" id="PF01814"/>
    </source>
</evidence>
<proteinExistence type="predicted"/>
<dbReference type="PANTHER" id="PTHR38048">
    <property type="entry name" value="EXPRESSED PROTEIN"/>
    <property type="match status" value="1"/>
</dbReference>
<sequence length="261" mass="29617">MAPVYAHEGPFKLLESPLFRLRKEDPSNNDESLYVASEMCAVHNLIVRGLNSIYLQAPHIKPADEKDFTAYMDLWCILVNTHHHEEEAYFFPWVEELTGEKGLMAGNLEQHKAFHGGLEHFMAYVADLQAGKQKYDGKKVLELIDNFGQVLTEHLSDEIPTLLGLKKYSAIFTGENSLKKKMDTMGKDAMGSVSLSKLAVMFANIDVEYEDGLWKSWPPAPGFIKLLLRYIFYPLNSNETRFGACDKHGRLQPLYAVADKE</sequence>
<dbReference type="AlphaFoldDB" id="A0AAN6Y950"/>
<organism evidence="2 3">
    <name type="scientific">Rhypophila decipiens</name>
    <dbReference type="NCBI Taxonomy" id="261697"/>
    <lineage>
        <taxon>Eukaryota</taxon>
        <taxon>Fungi</taxon>
        <taxon>Dikarya</taxon>
        <taxon>Ascomycota</taxon>
        <taxon>Pezizomycotina</taxon>
        <taxon>Sordariomycetes</taxon>
        <taxon>Sordariomycetidae</taxon>
        <taxon>Sordariales</taxon>
        <taxon>Naviculisporaceae</taxon>
        <taxon>Rhypophila</taxon>
    </lineage>
</organism>
<evidence type="ECO:0000313" key="3">
    <source>
        <dbReference type="Proteomes" id="UP001301769"/>
    </source>
</evidence>
<gene>
    <name evidence="2" type="ORF">QBC37DRAFT_460476</name>
</gene>
<protein>
    <submittedName>
        <fullName evidence="2">Hemerythrin HHE cation binding domain-containing protein</fullName>
    </submittedName>
</protein>
<accession>A0AAN6Y950</accession>